<keyword evidence="4 7" id="KW-0574">Periplasm</keyword>
<dbReference type="Gene3D" id="3.10.450.70">
    <property type="entry name" value="Disulphide bond isomerase, DsbC/G, N-terminal"/>
    <property type="match status" value="1"/>
</dbReference>
<dbReference type="InterPro" id="IPR009094">
    <property type="entry name" value="DiS-bond_isomerase_DsbC/G_N_sf"/>
</dbReference>
<keyword evidence="5" id="KW-1015">Disulfide bond</keyword>
<keyword evidence="11" id="KW-1185">Reference proteome</keyword>
<dbReference type="SUPFAM" id="SSF54423">
    <property type="entry name" value="DsbC/DsbG N-terminal domain-like"/>
    <property type="match status" value="1"/>
</dbReference>
<organism evidence="10 11">
    <name type="scientific">Vreelandella nigrificans</name>
    <dbReference type="NCBI Taxonomy" id="2042704"/>
    <lineage>
        <taxon>Bacteria</taxon>
        <taxon>Pseudomonadati</taxon>
        <taxon>Pseudomonadota</taxon>
        <taxon>Gammaproteobacteria</taxon>
        <taxon>Oceanospirillales</taxon>
        <taxon>Halomonadaceae</taxon>
        <taxon>Vreelandella</taxon>
    </lineage>
</organism>
<evidence type="ECO:0000256" key="5">
    <source>
        <dbReference type="ARBA" id="ARBA00023157"/>
    </source>
</evidence>
<dbReference type="PANTHER" id="PTHR35272">
    <property type="entry name" value="THIOL:DISULFIDE INTERCHANGE PROTEIN DSBC-RELATED"/>
    <property type="match status" value="1"/>
</dbReference>
<dbReference type="InterPro" id="IPR012336">
    <property type="entry name" value="Thioredoxin-like_fold"/>
</dbReference>
<dbReference type="Gene3D" id="3.40.30.10">
    <property type="entry name" value="Glutaredoxin"/>
    <property type="match status" value="1"/>
</dbReference>
<dbReference type="OrthoDB" id="12976at2"/>
<evidence type="ECO:0000256" key="3">
    <source>
        <dbReference type="ARBA" id="ARBA00022729"/>
    </source>
</evidence>
<dbReference type="InterPro" id="IPR018950">
    <property type="entry name" value="DiS-bond_isomerase_DsbC/G_N"/>
</dbReference>
<proteinExistence type="inferred from homology"/>
<keyword evidence="10" id="KW-0413">Isomerase</keyword>
<dbReference type="PANTHER" id="PTHR35272:SF3">
    <property type="entry name" value="THIOL:DISULFIDE INTERCHANGE PROTEIN DSBC"/>
    <property type="match status" value="1"/>
</dbReference>
<evidence type="ECO:0000256" key="2">
    <source>
        <dbReference type="ARBA" id="ARBA00009813"/>
    </source>
</evidence>
<sequence length="264" mass="28738">MKNGLNRTYSCAATFTLTAALGVVLCTPLASASDKHQAQELEETHEEIMIGGQAVTPKRIGEAPMEGWDEVVLPSGEIFYTDSERRYLILGTLYENADDRLVNVTEILRRQERIEALTDLRDSFITFQASNEEIGEITVFTDTSCSYCGMLHGDIDAINAAGITVNYLPFPRMGLNNPVAQQLSEIWCSETPHKELSTAFNPGLAVENDGQAWDRCGETVASAYSLGHSFGVEGTPAIVLPNGEMGEGYMPVEHLVHAVMSSGS</sequence>
<feature type="domain" description="Disulphide bond isomerase DsbC/G N-terminal" evidence="8">
    <location>
        <begin position="54"/>
        <end position="106"/>
    </location>
</feature>
<name>A0A2A4HIR5_9GAMM</name>
<evidence type="ECO:0000256" key="1">
    <source>
        <dbReference type="ARBA" id="ARBA00004418"/>
    </source>
</evidence>
<keyword evidence="6 7" id="KW-0676">Redox-active center</keyword>
<dbReference type="RefSeq" id="WP_096654310.1">
    <property type="nucleotide sequence ID" value="NZ_NWUX01000024.1"/>
</dbReference>
<comment type="similarity">
    <text evidence="2 7">Belongs to the thioredoxin family. DsbC subfamily.</text>
</comment>
<evidence type="ECO:0000256" key="6">
    <source>
        <dbReference type="ARBA" id="ARBA00023284"/>
    </source>
</evidence>
<feature type="signal peptide" evidence="7">
    <location>
        <begin position="1"/>
        <end position="32"/>
    </location>
</feature>
<gene>
    <name evidence="10" type="ORF">CPA45_19095</name>
</gene>
<evidence type="ECO:0000256" key="7">
    <source>
        <dbReference type="RuleBase" id="RU364038"/>
    </source>
</evidence>
<dbReference type="InterPro" id="IPR033954">
    <property type="entry name" value="DiS-bond_Isoase_DsbC/G"/>
</dbReference>
<dbReference type="Pfam" id="PF13098">
    <property type="entry name" value="Thioredoxin_2"/>
    <property type="match status" value="1"/>
</dbReference>
<comment type="function">
    <text evidence="7">Required for disulfide bond formation in some periplasmic proteins. Acts by transferring its disulfide bond to other proteins and is reduced in the process.</text>
</comment>
<evidence type="ECO:0000313" key="11">
    <source>
        <dbReference type="Proteomes" id="UP000218677"/>
    </source>
</evidence>
<evidence type="ECO:0000259" key="8">
    <source>
        <dbReference type="Pfam" id="PF10411"/>
    </source>
</evidence>
<dbReference type="Pfam" id="PF10411">
    <property type="entry name" value="DsbC_N"/>
    <property type="match status" value="1"/>
</dbReference>
<dbReference type="InterPro" id="IPR051470">
    <property type="entry name" value="Thiol:disulfide_interchange"/>
</dbReference>
<comment type="caution">
    <text evidence="10">The sequence shown here is derived from an EMBL/GenBank/DDBJ whole genome shotgun (WGS) entry which is preliminary data.</text>
</comment>
<feature type="chain" id="PRO_5011819764" description="Thiol:disulfide interchange protein" evidence="7">
    <location>
        <begin position="33"/>
        <end position="264"/>
    </location>
</feature>
<protein>
    <recommendedName>
        <fullName evidence="7">Thiol:disulfide interchange protein</fullName>
    </recommendedName>
</protein>
<dbReference type="GO" id="GO:0042597">
    <property type="term" value="C:periplasmic space"/>
    <property type="evidence" value="ECO:0007669"/>
    <property type="project" value="UniProtKB-SubCell"/>
</dbReference>
<comment type="subcellular location">
    <subcellularLocation>
        <location evidence="1 7">Periplasm</location>
    </subcellularLocation>
</comment>
<reference evidence="11" key="1">
    <citation type="submission" date="2017-09" db="EMBL/GenBank/DDBJ databases">
        <authorList>
            <person name="Cho G.-S."/>
            <person name="Oguntoyinbo F.A."/>
            <person name="Cnockaert M."/>
            <person name="Kabisch J."/>
            <person name="Neve H."/>
            <person name="Bockelmann W."/>
            <person name="Wenning M."/>
            <person name="Franz C.M."/>
            <person name="Vandamme P."/>
        </authorList>
    </citation>
    <scope>NUCLEOTIDE SEQUENCE [LARGE SCALE GENOMIC DNA]</scope>
    <source>
        <strain evidence="11">MBT G8648</strain>
    </source>
</reference>
<dbReference type="SUPFAM" id="SSF52833">
    <property type="entry name" value="Thioredoxin-like"/>
    <property type="match status" value="1"/>
</dbReference>
<dbReference type="AlphaFoldDB" id="A0A2A4HIR5"/>
<evidence type="ECO:0000313" key="10">
    <source>
        <dbReference type="EMBL" id="PCF94085.1"/>
    </source>
</evidence>
<evidence type="ECO:0000259" key="9">
    <source>
        <dbReference type="Pfam" id="PF13098"/>
    </source>
</evidence>
<dbReference type="CDD" id="cd03020">
    <property type="entry name" value="DsbA_DsbC_DsbG"/>
    <property type="match status" value="1"/>
</dbReference>
<dbReference type="GO" id="GO:0016853">
    <property type="term" value="F:isomerase activity"/>
    <property type="evidence" value="ECO:0007669"/>
    <property type="project" value="UniProtKB-KW"/>
</dbReference>
<keyword evidence="3 7" id="KW-0732">Signal</keyword>
<accession>A0A2A4HIR5</accession>
<evidence type="ECO:0000256" key="4">
    <source>
        <dbReference type="ARBA" id="ARBA00022764"/>
    </source>
</evidence>
<dbReference type="InterPro" id="IPR036249">
    <property type="entry name" value="Thioredoxin-like_sf"/>
</dbReference>
<dbReference type="Proteomes" id="UP000218677">
    <property type="component" value="Unassembled WGS sequence"/>
</dbReference>
<feature type="domain" description="Thioredoxin-like fold" evidence="9">
    <location>
        <begin position="137"/>
        <end position="256"/>
    </location>
</feature>
<dbReference type="EMBL" id="NWUX01000024">
    <property type="protein sequence ID" value="PCF94085.1"/>
    <property type="molecule type" value="Genomic_DNA"/>
</dbReference>